<feature type="transmembrane region" description="Helical" evidence="1">
    <location>
        <begin position="6"/>
        <end position="22"/>
    </location>
</feature>
<protein>
    <recommendedName>
        <fullName evidence="4">DUF1453 domain-containing protein</fullName>
    </recommendedName>
</protein>
<name>A0A9W6VCL8_9PSEU</name>
<sequence length="168" mass="17435">MPTTDILLYLAIAVLVVWRVIIRQFRGSAPTVRGLTVIPGLLVIVGAVSCAPLLPKASGAELGLLATDLALLIAFGVARAASTRLTERNGYAFQKGTAATLVLWLATIAIRVGVALVGVQLGVAGPLTSASLLLSMGLTIGTQNAVVYLRAQRLGLRIAPDRATPVRS</sequence>
<dbReference type="AlphaFoldDB" id="A0A9W6VCL8"/>
<feature type="transmembrane region" description="Helical" evidence="1">
    <location>
        <begin position="34"/>
        <end position="54"/>
    </location>
</feature>
<dbReference type="RefSeq" id="WP_285487145.1">
    <property type="nucleotide sequence ID" value="NZ_BSTI01000005.1"/>
</dbReference>
<keyword evidence="3" id="KW-1185">Reference proteome</keyword>
<evidence type="ECO:0008006" key="4">
    <source>
        <dbReference type="Google" id="ProtNLM"/>
    </source>
</evidence>
<evidence type="ECO:0000313" key="2">
    <source>
        <dbReference type="EMBL" id="GLY66323.1"/>
    </source>
</evidence>
<comment type="caution">
    <text evidence="2">The sequence shown here is derived from an EMBL/GenBank/DDBJ whole genome shotgun (WGS) entry which is preliminary data.</text>
</comment>
<accession>A0A9W6VCL8</accession>
<feature type="transmembrane region" description="Helical" evidence="1">
    <location>
        <begin position="129"/>
        <end position="149"/>
    </location>
</feature>
<dbReference type="EMBL" id="BSTI01000005">
    <property type="protein sequence ID" value="GLY66323.1"/>
    <property type="molecule type" value="Genomic_DNA"/>
</dbReference>
<evidence type="ECO:0000313" key="3">
    <source>
        <dbReference type="Proteomes" id="UP001165136"/>
    </source>
</evidence>
<feature type="transmembrane region" description="Helical" evidence="1">
    <location>
        <begin position="60"/>
        <end position="81"/>
    </location>
</feature>
<dbReference type="Proteomes" id="UP001165136">
    <property type="component" value="Unassembled WGS sequence"/>
</dbReference>
<proteinExistence type="predicted"/>
<gene>
    <name evidence="2" type="ORF">Atai01_29420</name>
</gene>
<organism evidence="2 3">
    <name type="scientific">Amycolatopsis taiwanensis</name>
    <dbReference type="NCBI Taxonomy" id="342230"/>
    <lineage>
        <taxon>Bacteria</taxon>
        <taxon>Bacillati</taxon>
        <taxon>Actinomycetota</taxon>
        <taxon>Actinomycetes</taxon>
        <taxon>Pseudonocardiales</taxon>
        <taxon>Pseudonocardiaceae</taxon>
        <taxon>Amycolatopsis</taxon>
    </lineage>
</organism>
<keyword evidence="1" id="KW-0812">Transmembrane</keyword>
<keyword evidence="1" id="KW-1133">Transmembrane helix</keyword>
<evidence type="ECO:0000256" key="1">
    <source>
        <dbReference type="SAM" id="Phobius"/>
    </source>
</evidence>
<feature type="transmembrane region" description="Helical" evidence="1">
    <location>
        <begin position="101"/>
        <end position="123"/>
    </location>
</feature>
<keyword evidence="1" id="KW-0472">Membrane</keyword>
<reference evidence="2" key="1">
    <citation type="submission" date="2023-03" db="EMBL/GenBank/DDBJ databases">
        <title>Amycolatopsis taiwanensis NBRC 103393.</title>
        <authorList>
            <person name="Ichikawa N."/>
            <person name="Sato H."/>
            <person name="Tonouchi N."/>
        </authorList>
    </citation>
    <scope>NUCLEOTIDE SEQUENCE</scope>
    <source>
        <strain evidence="2">NBRC 103393</strain>
    </source>
</reference>